<dbReference type="SMART" id="SM00369">
    <property type="entry name" value="LRR_TYP"/>
    <property type="match status" value="3"/>
</dbReference>
<dbReference type="Pfam" id="PF13855">
    <property type="entry name" value="LRR_8"/>
    <property type="match status" value="1"/>
</dbReference>
<dbReference type="PANTHER" id="PTHR48004:SF110">
    <property type="entry name" value="INACTIVE LEUCINE-RICH REPEAT RECEPTOR KINASE XIAO-RELATED"/>
    <property type="match status" value="1"/>
</dbReference>
<evidence type="ECO:0000259" key="4">
    <source>
        <dbReference type="Pfam" id="PF08263"/>
    </source>
</evidence>
<reference evidence="5" key="1">
    <citation type="submission" date="2024-02" db="EMBL/GenBank/DDBJ databases">
        <authorList>
            <consortium name="ELIXIR-Norway"/>
            <consortium name="Elixir Norway"/>
        </authorList>
    </citation>
    <scope>NUCLEOTIDE SEQUENCE</scope>
</reference>
<sequence>MMILKLLLALLMMLSINLRSSEATCYNVYSRSEVYALQSILAAWNESTPDMTTNLAGWSSSQIFPCYNNQSWRGVICSFYVDNITDPCNFTVNIVVIHLTAASIVGTLPSAIGHLTRLVELTLTDNPGLSGNIPKELGNLTNLVILNLSNNGLNGSIPAELFRSNRSSNRSVIRQSTLQQIDLSNNQLSGNLPNLGGASWLQSVKISNNKLTGPSPPFYDPGTDYGFMNMTELNTIDLSENELVGSPPNLTAIWRLQSVNLSSNYFNGSIIPTSIFNTSANLTVLDLSHNNFTGLLPDLSTFSNSLTQLNLSFNSFNPEPYPAWVKGFNQLSMLSLKRNGLSGSFPYDLASLPNLEIL</sequence>
<dbReference type="PRINTS" id="PR00019">
    <property type="entry name" value="LEURICHRPT"/>
</dbReference>
<evidence type="ECO:0000256" key="2">
    <source>
        <dbReference type="ARBA" id="ARBA00022737"/>
    </source>
</evidence>
<accession>A0ABP0UDI3</accession>
<dbReference type="EMBL" id="OZ019895">
    <property type="protein sequence ID" value="CAK9219119.1"/>
    <property type="molecule type" value="Genomic_DNA"/>
</dbReference>
<dbReference type="Pfam" id="PF08263">
    <property type="entry name" value="LRRNT_2"/>
    <property type="match status" value="1"/>
</dbReference>
<keyword evidence="1" id="KW-0433">Leucine-rich repeat</keyword>
<dbReference type="InterPro" id="IPR013210">
    <property type="entry name" value="LRR_N_plant-typ"/>
</dbReference>
<proteinExistence type="predicted"/>
<feature type="chain" id="PRO_5045430742" description="Leucine-rich repeat-containing N-terminal plant-type domain-containing protein" evidence="3">
    <location>
        <begin position="24"/>
        <end position="358"/>
    </location>
</feature>
<dbReference type="InterPro" id="IPR001611">
    <property type="entry name" value="Leu-rich_rpt"/>
</dbReference>
<dbReference type="Gene3D" id="3.80.10.10">
    <property type="entry name" value="Ribonuclease Inhibitor"/>
    <property type="match status" value="3"/>
</dbReference>
<dbReference type="SUPFAM" id="SSF52058">
    <property type="entry name" value="L domain-like"/>
    <property type="match status" value="1"/>
</dbReference>
<feature type="domain" description="Leucine-rich repeat-containing N-terminal plant-type" evidence="4">
    <location>
        <begin position="32"/>
        <end position="78"/>
    </location>
</feature>
<keyword evidence="6" id="KW-1185">Reference proteome</keyword>
<dbReference type="Proteomes" id="UP001497512">
    <property type="component" value="Chromosome 3"/>
</dbReference>
<dbReference type="Pfam" id="PF00560">
    <property type="entry name" value="LRR_1"/>
    <property type="match status" value="2"/>
</dbReference>
<dbReference type="InterPro" id="IPR003591">
    <property type="entry name" value="Leu-rich_rpt_typical-subtyp"/>
</dbReference>
<dbReference type="PROSITE" id="PS51450">
    <property type="entry name" value="LRR"/>
    <property type="match status" value="1"/>
</dbReference>
<evidence type="ECO:0000256" key="3">
    <source>
        <dbReference type="SAM" id="SignalP"/>
    </source>
</evidence>
<dbReference type="PANTHER" id="PTHR48004">
    <property type="entry name" value="OS01G0149700 PROTEIN"/>
    <property type="match status" value="1"/>
</dbReference>
<keyword evidence="2" id="KW-0677">Repeat</keyword>
<evidence type="ECO:0000256" key="1">
    <source>
        <dbReference type="ARBA" id="ARBA00022614"/>
    </source>
</evidence>
<gene>
    <name evidence="5" type="ORF">CSSPTR1EN2_LOCUS14325</name>
</gene>
<evidence type="ECO:0000313" key="5">
    <source>
        <dbReference type="EMBL" id="CAK9219119.1"/>
    </source>
</evidence>
<dbReference type="InterPro" id="IPR032675">
    <property type="entry name" value="LRR_dom_sf"/>
</dbReference>
<evidence type="ECO:0000313" key="6">
    <source>
        <dbReference type="Proteomes" id="UP001497512"/>
    </source>
</evidence>
<protein>
    <recommendedName>
        <fullName evidence="4">Leucine-rich repeat-containing N-terminal plant-type domain-containing protein</fullName>
    </recommendedName>
</protein>
<feature type="signal peptide" evidence="3">
    <location>
        <begin position="1"/>
        <end position="23"/>
    </location>
</feature>
<keyword evidence="3" id="KW-0732">Signal</keyword>
<dbReference type="InterPro" id="IPR052941">
    <property type="entry name" value="StomDev_PlantInt_Reg"/>
</dbReference>
<name>A0ABP0UDI3_9BRYO</name>
<organism evidence="5 6">
    <name type="scientific">Sphagnum troendelagicum</name>
    <dbReference type="NCBI Taxonomy" id="128251"/>
    <lineage>
        <taxon>Eukaryota</taxon>
        <taxon>Viridiplantae</taxon>
        <taxon>Streptophyta</taxon>
        <taxon>Embryophyta</taxon>
        <taxon>Bryophyta</taxon>
        <taxon>Sphagnophytina</taxon>
        <taxon>Sphagnopsida</taxon>
        <taxon>Sphagnales</taxon>
        <taxon>Sphagnaceae</taxon>
        <taxon>Sphagnum</taxon>
    </lineage>
</organism>